<organism evidence="3 4">
    <name type="scientific">Nitrolancea hollandica Lb</name>
    <dbReference type="NCBI Taxonomy" id="1129897"/>
    <lineage>
        <taxon>Bacteria</taxon>
        <taxon>Pseudomonadati</taxon>
        <taxon>Thermomicrobiota</taxon>
        <taxon>Thermomicrobia</taxon>
        <taxon>Sphaerobacterales</taxon>
        <taxon>Sphaerobacterineae</taxon>
        <taxon>Sphaerobacteraceae</taxon>
        <taxon>Nitrolancea</taxon>
    </lineage>
</organism>
<evidence type="ECO:0000256" key="2">
    <source>
        <dbReference type="SAM" id="Phobius"/>
    </source>
</evidence>
<reference evidence="3 4" key="1">
    <citation type="journal article" date="2012" name="ISME J.">
        <title>Nitrification expanded: discovery, physiology and genomics of a nitrite-oxidizing bacterium from the phylum Chloroflexi.</title>
        <authorList>
            <person name="Sorokin D.Y."/>
            <person name="Lucker S."/>
            <person name="Vejmelkova D."/>
            <person name="Kostrikina N.A."/>
            <person name="Kleerebezem R."/>
            <person name="Rijpstra W.I."/>
            <person name="Damste J.S."/>
            <person name="Le Paslier D."/>
            <person name="Muyzer G."/>
            <person name="Wagner M."/>
            <person name="van Loosdrecht M.C."/>
            <person name="Daims H."/>
        </authorList>
    </citation>
    <scope>NUCLEOTIDE SEQUENCE [LARGE SCALE GENOMIC DNA]</scope>
    <source>
        <strain evidence="4">none</strain>
    </source>
</reference>
<dbReference type="EMBL" id="CAGS01000356">
    <property type="protein sequence ID" value="CCF84912.1"/>
    <property type="molecule type" value="Genomic_DNA"/>
</dbReference>
<keyword evidence="4" id="KW-1185">Reference proteome</keyword>
<dbReference type="RefSeq" id="WP_008479446.1">
    <property type="nucleotide sequence ID" value="NZ_CAGS01000356.1"/>
</dbReference>
<evidence type="ECO:0000313" key="4">
    <source>
        <dbReference type="Proteomes" id="UP000004221"/>
    </source>
</evidence>
<name>I4EJQ0_9BACT</name>
<evidence type="ECO:0000313" key="3">
    <source>
        <dbReference type="EMBL" id="CCF84912.1"/>
    </source>
</evidence>
<protein>
    <submittedName>
        <fullName evidence="3">Uncharacterized protein</fullName>
    </submittedName>
</protein>
<feature type="region of interest" description="Disordered" evidence="1">
    <location>
        <begin position="1"/>
        <end position="23"/>
    </location>
</feature>
<evidence type="ECO:0000256" key="1">
    <source>
        <dbReference type="SAM" id="MobiDB-lite"/>
    </source>
</evidence>
<feature type="transmembrane region" description="Helical" evidence="2">
    <location>
        <begin position="33"/>
        <end position="52"/>
    </location>
</feature>
<keyword evidence="2" id="KW-1133">Transmembrane helix</keyword>
<sequence length="56" mass="5903">MESGPDQEQKANDGGKPSAMQSFGTTRGTGTTLAIGCVILFILLTIALAFIAQQFR</sequence>
<dbReference type="AlphaFoldDB" id="I4EJQ0"/>
<accession>I4EJQ0</accession>
<keyword evidence="2" id="KW-0812">Transmembrane</keyword>
<keyword evidence="2" id="KW-0472">Membrane</keyword>
<comment type="caution">
    <text evidence="3">The sequence shown here is derived from an EMBL/GenBank/DDBJ whole genome shotgun (WGS) entry which is preliminary data.</text>
</comment>
<dbReference type="Proteomes" id="UP000004221">
    <property type="component" value="Unassembled WGS sequence"/>
</dbReference>
<gene>
    <name evidence="3" type="ORF">NITHO_4190002</name>
</gene>
<proteinExistence type="predicted"/>